<reference evidence="2" key="2">
    <citation type="submission" date="2015-03" db="UniProtKB">
        <authorList>
            <consortium name="EnsemblPlants"/>
        </authorList>
    </citation>
    <scope>IDENTIFICATION</scope>
</reference>
<evidence type="ECO:0000313" key="3">
    <source>
        <dbReference type="Proteomes" id="UP000032141"/>
    </source>
</evidence>
<organism evidence="2 3">
    <name type="scientific">Brassica oleracea var. oleracea</name>
    <dbReference type="NCBI Taxonomy" id="109376"/>
    <lineage>
        <taxon>Eukaryota</taxon>
        <taxon>Viridiplantae</taxon>
        <taxon>Streptophyta</taxon>
        <taxon>Embryophyta</taxon>
        <taxon>Tracheophyta</taxon>
        <taxon>Spermatophyta</taxon>
        <taxon>Magnoliopsida</taxon>
        <taxon>eudicotyledons</taxon>
        <taxon>Gunneridae</taxon>
        <taxon>Pentapetalae</taxon>
        <taxon>rosids</taxon>
        <taxon>malvids</taxon>
        <taxon>Brassicales</taxon>
        <taxon>Brassicaceae</taxon>
        <taxon>Brassiceae</taxon>
        <taxon>Brassica</taxon>
    </lineage>
</organism>
<dbReference type="InterPro" id="IPR026960">
    <property type="entry name" value="RVT-Znf"/>
</dbReference>
<dbReference type="Pfam" id="PF13966">
    <property type="entry name" value="zf-RVT"/>
    <property type="match status" value="2"/>
</dbReference>
<feature type="domain" description="Reverse transcriptase zinc-binding" evidence="1">
    <location>
        <begin position="217"/>
        <end position="266"/>
    </location>
</feature>
<name>A0A0D3E7G7_BRAOL</name>
<evidence type="ECO:0000313" key="2">
    <source>
        <dbReference type="EnsemblPlants" id="Bo9g070340.1"/>
    </source>
</evidence>
<evidence type="ECO:0000259" key="1">
    <source>
        <dbReference type="Pfam" id="PF13966"/>
    </source>
</evidence>
<proteinExistence type="predicted"/>
<dbReference type="HOGENOM" id="CLU_526143_0_0_1"/>
<dbReference type="eggNOG" id="KOG1075">
    <property type="taxonomic scope" value="Eukaryota"/>
</dbReference>
<accession>A0A0D3E7G7</accession>
<dbReference type="AlphaFoldDB" id="A0A0D3E7G7"/>
<keyword evidence="3" id="KW-1185">Reference proteome</keyword>
<reference evidence="2 3" key="1">
    <citation type="journal article" date="2014" name="Genome Biol.">
        <title>Transcriptome and methylome profiling reveals relics of genome dominance in the mesopolyploid Brassica oleracea.</title>
        <authorList>
            <person name="Parkin I.A."/>
            <person name="Koh C."/>
            <person name="Tang H."/>
            <person name="Robinson S.J."/>
            <person name="Kagale S."/>
            <person name="Clarke W.E."/>
            <person name="Town C.D."/>
            <person name="Nixon J."/>
            <person name="Krishnakumar V."/>
            <person name="Bidwell S.L."/>
            <person name="Denoeud F."/>
            <person name="Belcram H."/>
            <person name="Links M.G."/>
            <person name="Just J."/>
            <person name="Clarke C."/>
            <person name="Bender T."/>
            <person name="Huebert T."/>
            <person name="Mason A.S."/>
            <person name="Pires J.C."/>
            <person name="Barker G."/>
            <person name="Moore J."/>
            <person name="Walley P.G."/>
            <person name="Manoli S."/>
            <person name="Batley J."/>
            <person name="Edwards D."/>
            <person name="Nelson M.N."/>
            <person name="Wang X."/>
            <person name="Paterson A.H."/>
            <person name="King G."/>
            <person name="Bancroft I."/>
            <person name="Chalhoub B."/>
            <person name="Sharpe A.G."/>
        </authorList>
    </citation>
    <scope>NUCLEOTIDE SEQUENCE</scope>
    <source>
        <strain evidence="2 3">cv. TO1000</strain>
    </source>
</reference>
<feature type="domain" description="Reverse transcriptase zinc-binding" evidence="1">
    <location>
        <begin position="385"/>
        <end position="443"/>
    </location>
</feature>
<dbReference type="Proteomes" id="UP000032141">
    <property type="component" value="Chromosome C9"/>
</dbReference>
<sequence length="518" mass="58385">MLRERPRCVAARGRSGLVLASPTDENASDSSLSLREVAPCFGSDLAVSLREVAPDSFSRLRLIKTRATPPCRSMKSLHASGATSLCRCERSLRTRSRVSGDQSDLMVSLRTGRSARSLVSKGLIIRVGSGSSISVWNDPWLPSTRPRPANKNQHNLYPDLIVDSLIDETSRTWNSHVIRTLVDPNDGQLIESYEVEWVYPDKVRTLPEFGPSVFFIESTLLESCIAVKKNLRSRGIQGGTICVRCGAPEESINHVLFECPPAVQVWALSRIPSNLDISPLQSLFANMDLLFWKVVPAMEDHQFAWILGYIWKERNNKVFSNLDIDPRDSLRLAETESALWAEAQINHAQRTEQARSLIYPRSLAISTTHRRDTFCWSYTRNDQYTASRKICHLIWQLLTGHVAVTRNLVRRNMRCDNYCPRCSDQEESVTHAIFECPPALQVWSLSSTPTSPDVFPWMLMGLDGQWWKHSTYGDTKFSSTGISFAFGSRSTAMGDGEYASTFDMPELRDRLKGDDCND</sequence>
<dbReference type="EnsemblPlants" id="Bo9g070340.1">
    <property type="protein sequence ID" value="Bo9g070340.1"/>
    <property type="gene ID" value="Bo9g070340"/>
</dbReference>
<dbReference type="Gramene" id="Bo9g070340.1">
    <property type="protein sequence ID" value="Bo9g070340.1"/>
    <property type="gene ID" value="Bo9g070340"/>
</dbReference>
<protein>
    <recommendedName>
        <fullName evidence="1">Reverse transcriptase zinc-binding domain-containing protein</fullName>
    </recommendedName>
</protein>